<evidence type="ECO:0000259" key="2">
    <source>
        <dbReference type="PROSITE" id="PS50110"/>
    </source>
</evidence>
<organism evidence="4 5">
    <name type="scientific">Mucilaginibacter celer</name>
    <dbReference type="NCBI Taxonomy" id="2305508"/>
    <lineage>
        <taxon>Bacteria</taxon>
        <taxon>Pseudomonadati</taxon>
        <taxon>Bacteroidota</taxon>
        <taxon>Sphingobacteriia</taxon>
        <taxon>Sphingobacteriales</taxon>
        <taxon>Sphingobacteriaceae</taxon>
        <taxon>Mucilaginibacter</taxon>
    </lineage>
</organism>
<dbReference type="Gene3D" id="2.40.50.1020">
    <property type="entry name" value="LytTr DNA-binding domain"/>
    <property type="match status" value="1"/>
</dbReference>
<dbReference type="PROSITE" id="PS50110">
    <property type="entry name" value="RESPONSE_REGULATORY"/>
    <property type="match status" value="1"/>
</dbReference>
<name>A0A494VZK6_9SPHI</name>
<reference evidence="4 5" key="1">
    <citation type="submission" date="2018-10" db="EMBL/GenBank/DDBJ databases">
        <title>Genome sequencing of Mucilaginibacter sp. HYN0043.</title>
        <authorList>
            <person name="Kim M."/>
            <person name="Yi H."/>
        </authorList>
    </citation>
    <scope>NUCLEOTIDE SEQUENCE [LARGE SCALE GENOMIC DNA]</scope>
    <source>
        <strain evidence="4 5">HYN0043</strain>
    </source>
</reference>
<dbReference type="GO" id="GO:0000156">
    <property type="term" value="F:phosphorelay response regulator activity"/>
    <property type="evidence" value="ECO:0007669"/>
    <property type="project" value="InterPro"/>
</dbReference>
<dbReference type="InterPro" id="IPR007492">
    <property type="entry name" value="LytTR_DNA-bd_dom"/>
</dbReference>
<dbReference type="SUPFAM" id="SSF52172">
    <property type="entry name" value="CheY-like"/>
    <property type="match status" value="1"/>
</dbReference>
<dbReference type="PROSITE" id="PS50930">
    <property type="entry name" value="HTH_LYTTR"/>
    <property type="match status" value="1"/>
</dbReference>
<evidence type="ECO:0000313" key="4">
    <source>
        <dbReference type="EMBL" id="AYL96585.1"/>
    </source>
</evidence>
<sequence>MNSLIVDDNPIARATLSHLAGQVADLNVICEYCTAMEAYNHLQTQNVDLLFLDIEMPEMDGLELTRNLKNKDVVIIFTTSKKEYAVEAFELNVADYMVKPVTPGRFLQAVNKAREIIESRKAEEVQVKNDEFIFVRDSSITRKLMLDDILYAEAMGDYVKFYTPKKEYAIHGTLKSAEEKLPSSRFIRVHRSYIIALDKIDTLQDGGLVIGGKFLPVADAYRKTLNSRMNVF</sequence>
<dbReference type="Pfam" id="PF04397">
    <property type="entry name" value="LytTR"/>
    <property type="match status" value="1"/>
</dbReference>
<feature type="domain" description="Response regulatory" evidence="2">
    <location>
        <begin position="2"/>
        <end position="114"/>
    </location>
</feature>
<dbReference type="GO" id="GO:0003677">
    <property type="term" value="F:DNA binding"/>
    <property type="evidence" value="ECO:0007669"/>
    <property type="project" value="InterPro"/>
</dbReference>
<keyword evidence="1" id="KW-0597">Phosphoprotein</keyword>
<dbReference type="SMART" id="SM00850">
    <property type="entry name" value="LytTR"/>
    <property type="match status" value="1"/>
</dbReference>
<dbReference type="EMBL" id="CP032869">
    <property type="protein sequence ID" value="AYL96585.1"/>
    <property type="molecule type" value="Genomic_DNA"/>
</dbReference>
<dbReference type="OrthoDB" id="9787344at2"/>
<accession>A0A494VZK6</accession>
<evidence type="ECO:0000256" key="1">
    <source>
        <dbReference type="PROSITE-ProRule" id="PRU00169"/>
    </source>
</evidence>
<dbReference type="PANTHER" id="PTHR37299">
    <property type="entry name" value="TRANSCRIPTIONAL REGULATOR-RELATED"/>
    <property type="match status" value="1"/>
</dbReference>
<dbReference type="RefSeq" id="WP_119410181.1">
    <property type="nucleotide sequence ID" value="NZ_CP032869.1"/>
</dbReference>
<gene>
    <name evidence="4" type="ORF">HYN43_015320</name>
</gene>
<dbReference type="InterPro" id="IPR001789">
    <property type="entry name" value="Sig_transdc_resp-reg_receiver"/>
</dbReference>
<dbReference type="InterPro" id="IPR046947">
    <property type="entry name" value="LytR-like"/>
</dbReference>
<dbReference type="PANTHER" id="PTHR37299:SF1">
    <property type="entry name" value="STAGE 0 SPORULATION PROTEIN A HOMOLOG"/>
    <property type="match status" value="1"/>
</dbReference>
<dbReference type="SMART" id="SM00448">
    <property type="entry name" value="REC"/>
    <property type="match status" value="1"/>
</dbReference>
<feature type="domain" description="HTH LytTR-type" evidence="3">
    <location>
        <begin position="146"/>
        <end position="231"/>
    </location>
</feature>
<keyword evidence="5" id="KW-1185">Reference proteome</keyword>
<evidence type="ECO:0000313" key="5">
    <source>
        <dbReference type="Proteomes" id="UP000270046"/>
    </source>
</evidence>
<dbReference type="Gene3D" id="3.40.50.2300">
    <property type="match status" value="1"/>
</dbReference>
<dbReference type="InterPro" id="IPR011006">
    <property type="entry name" value="CheY-like_superfamily"/>
</dbReference>
<proteinExistence type="predicted"/>
<evidence type="ECO:0000259" key="3">
    <source>
        <dbReference type="PROSITE" id="PS50930"/>
    </source>
</evidence>
<feature type="modified residue" description="4-aspartylphosphate" evidence="1">
    <location>
        <position position="53"/>
    </location>
</feature>
<dbReference type="Pfam" id="PF00072">
    <property type="entry name" value="Response_reg"/>
    <property type="match status" value="1"/>
</dbReference>
<dbReference type="Proteomes" id="UP000270046">
    <property type="component" value="Chromosome"/>
</dbReference>
<dbReference type="AlphaFoldDB" id="A0A494VZK6"/>
<dbReference type="KEGG" id="muh:HYN43_015320"/>
<protein>
    <submittedName>
        <fullName evidence="4">Response regulator</fullName>
    </submittedName>
</protein>